<evidence type="ECO:0000313" key="3">
    <source>
        <dbReference type="Proteomes" id="UP000067689"/>
    </source>
</evidence>
<reference evidence="2 3" key="1">
    <citation type="journal article" date="1991" name="Int. J. Syst. Bacteriol.">
        <title>Description of the erythromycin-producing bacterium Arthrobacter sp. strain NRRL B-3381 as Aeromicrobium erythreum gen. nov., sp. nov.</title>
        <authorList>
            <person name="Miller E.S."/>
            <person name="Woese C.R."/>
            <person name="Brenner S."/>
        </authorList>
    </citation>
    <scope>NUCLEOTIDE SEQUENCE [LARGE SCALE GENOMIC DNA]</scope>
    <source>
        <strain evidence="2 3">AR18</strain>
    </source>
</reference>
<dbReference type="PATRIC" id="fig|2041.4.peg.2593"/>
<keyword evidence="3" id="KW-1185">Reference proteome</keyword>
<name>A0A0U4CC03_9ACTN</name>
<dbReference type="AlphaFoldDB" id="A0A0U4CC03"/>
<dbReference type="OrthoDB" id="9924361at2"/>
<evidence type="ECO:0000313" key="2">
    <source>
        <dbReference type="EMBL" id="ALX05451.1"/>
    </source>
</evidence>
<evidence type="ECO:0000256" key="1">
    <source>
        <dbReference type="SAM" id="MobiDB-lite"/>
    </source>
</evidence>
<gene>
    <name evidence="2" type="ORF">AERYTH_12470</name>
</gene>
<organism evidence="2 3">
    <name type="scientific">Aeromicrobium erythreum</name>
    <dbReference type="NCBI Taxonomy" id="2041"/>
    <lineage>
        <taxon>Bacteria</taxon>
        <taxon>Bacillati</taxon>
        <taxon>Actinomycetota</taxon>
        <taxon>Actinomycetes</taxon>
        <taxon>Propionibacteriales</taxon>
        <taxon>Nocardioidaceae</taxon>
        <taxon>Aeromicrobium</taxon>
    </lineage>
</organism>
<evidence type="ECO:0008006" key="4">
    <source>
        <dbReference type="Google" id="ProtNLM"/>
    </source>
</evidence>
<dbReference type="STRING" id="2041.AERYTH_12470"/>
<accession>A0A0U4CC03</accession>
<sequence length="94" mass="10156">MSRSTEDAWTVVVYEVSGVPEQQDILADFHTAAMSGVVALGTQGDLGTYVVVECRTDDDAWLVEAVVHQIDPHAHRRSEHPHRPVVGPAVPADG</sequence>
<protein>
    <recommendedName>
        <fullName evidence="4">YCII-related domain-containing protein</fullName>
    </recommendedName>
</protein>
<dbReference type="KEGG" id="aer:AERYTH_12470"/>
<dbReference type="RefSeq" id="WP_067859182.1">
    <property type="nucleotide sequence ID" value="NZ_CP011502.1"/>
</dbReference>
<dbReference type="Proteomes" id="UP000067689">
    <property type="component" value="Chromosome"/>
</dbReference>
<proteinExistence type="predicted"/>
<dbReference type="EMBL" id="CP011502">
    <property type="protein sequence ID" value="ALX05451.1"/>
    <property type="molecule type" value="Genomic_DNA"/>
</dbReference>
<feature type="region of interest" description="Disordered" evidence="1">
    <location>
        <begin position="73"/>
        <end position="94"/>
    </location>
</feature>